<dbReference type="Proteomes" id="UP000008841">
    <property type="component" value="Chromosome"/>
</dbReference>
<evidence type="ECO:0000313" key="3">
    <source>
        <dbReference type="Proteomes" id="UP000008841"/>
    </source>
</evidence>
<reference evidence="2 3" key="1">
    <citation type="submission" date="2008-05" db="EMBL/GenBank/DDBJ databases">
        <title>Complete sequence of Chlorobium limicola DSM 245.</title>
        <authorList>
            <consortium name="US DOE Joint Genome Institute"/>
            <person name="Lucas S."/>
            <person name="Copeland A."/>
            <person name="Lapidus A."/>
            <person name="Glavina del Rio T."/>
            <person name="Dalin E."/>
            <person name="Tice H."/>
            <person name="Bruce D."/>
            <person name="Goodwin L."/>
            <person name="Pitluck S."/>
            <person name="Schmutz J."/>
            <person name="Larimer F."/>
            <person name="Land M."/>
            <person name="Hauser L."/>
            <person name="Kyrpides N."/>
            <person name="Ovchinnikova G."/>
            <person name="Zhao F."/>
            <person name="Li T."/>
            <person name="Liu Z."/>
            <person name="Overmann J."/>
            <person name="Bryant D.A."/>
            <person name="Richardson P."/>
        </authorList>
    </citation>
    <scope>NUCLEOTIDE SEQUENCE [LARGE SCALE GENOMIC DNA]</scope>
    <source>
        <strain evidence="3">DSM 245 / NBRC 103803 / 6330</strain>
    </source>
</reference>
<dbReference type="SUPFAM" id="SSF143120">
    <property type="entry name" value="YefM-like"/>
    <property type="match status" value="1"/>
</dbReference>
<accession>B3EHM8</accession>
<organism evidence="2 3">
    <name type="scientific">Chlorobium limicola (strain DSM 245 / NBRC 103803 / 6330)</name>
    <dbReference type="NCBI Taxonomy" id="290315"/>
    <lineage>
        <taxon>Bacteria</taxon>
        <taxon>Pseudomonadati</taxon>
        <taxon>Chlorobiota</taxon>
        <taxon>Chlorobiia</taxon>
        <taxon>Chlorobiales</taxon>
        <taxon>Chlorobiaceae</taxon>
        <taxon>Chlorobium/Pelodictyon group</taxon>
        <taxon>Chlorobium</taxon>
    </lineage>
</organism>
<proteinExistence type="inferred from homology"/>
<dbReference type="InterPro" id="IPR036165">
    <property type="entry name" value="YefM-like_sf"/>
</dbReference>
<dbReference type="RefSeq" id="WP_012465688.1">
    <property type="nucleotide sequence ID" value="NC_010803.1"/>
</dbReference>
<evidence type="ECO:0000313" key="2">
    <source>
        <dbReference type="EMBL" id="ACD89808.1"/>
    </source>
</evidence>
<protein>
    <recommendedName>
        <fullName evidence="4">Prevent-host-death protein</fullName>
    </recommendedName>
</protein>
<evidence type="ECO:0000256" key="1">
    <source>
        <dbReference type="ARBA" id="ARBA00009981"/>
    </source>
</evidence>
<comment type="similarity">
    <text evidence="1">Belongs to the phD/YefM antitoxin family.</text>
</comment>
<dbReference type="EMBL" id="CP001097">
    <property type="protein sequence ID" value="ACD89808.1"/>
    <property type="molecule type" value="Genomic_DNA"/>
</dbReference>
<gene>
    <name evidence="2" type="ordered locus">Clim_0727</name>
</gene>
<sequence>MIAISTTELRKNLRKYLNLAQKERVIIQCGKSETYEIIPARKISDKDSCYSSQELLSVLKESEDDIAKGHIREVNDARDLWENIP</sequence>
<evidence type="ECO:0008006" key="4">
    <source>
        <dbReference type="Google" id="ProtNLM"/>
    </source>
</evidence>
<dbReference type="OrthoDB" id="3035307at2"/>
<dbReference type="HOGENOM" id="CLU_188950_0_0_10"/>
<name>B3EHM8_CHLL2</name>
<dbReference type="KEGG" id="cli:Clim_0727"/>
<dbReference type="AlphaFoldDB" id="B3EHM8"/>